<proteinExistence type="predicted"/>
<comment type="caution">
    <text evidence="2">The sequence shown here is derived from an EMBL/GenBank/DDBJ whole genome shotgun (WGS) entry which is preliminary data.</text>
</comment>
<dbReference type="PANTHER" id="PTHR18898:SF2">
    <property type="entry name" value="NUCLEOPROTEIN TPR"/>
    <property type="match status" value="1"/>
</dbReference>
<protein>
    <submittedName>
        <fullName evidence="2">Uncharacterized protein</fullName>
    </submittedName>
</protein>
<name>A0A6A5AM78_APHAT</name>
<dbReference type="PANTHER" id="PTHR18898">
    <property type="entry name" value="NUCLEOPROTEIN TPR-RELATED"/>
    <property type="match status" value="1"/>
</dbReference>
<dbReference type="EMBL" id="VJMI01011094">
    <property type="protein sequence ID" value="KAF0753757.1"/>
    <property type="molecule type" value="Genomic_DNA"/>
</dbReference>
<keyword evidence="1" id="KW-0175">Coiled coil</keyword>
<dbReference type="GO" id="GO:0005643">
    <property type="term" value="C:nuclear pore"/>
    <property type="evidence" value="ECO:0007669"/>
    <property type="project" value="TreeGrafter"/>
</dbReference>
<evidence type="ECO:0000313" key="3">
    <source>
        <dbReference type="Proteomes" id="UP000469452"/>
    </source>
</evidence>
<reference evidence="2 3" key="1">
    <citation type="submission" date="2019-06" db="EMBL/GenBank/DDBJ databases">
        <title>Genomics analysis of Aphanomyces spp. identifies a new class of oomycete effector associated with host adaptation.</title>
        <authorList>
            <person name="Gaulin E."/>
        </authorList>
    </citation>
    <scope>NUCLEOTIDE SEQUENCE [LARGE SCALE GENOMIC DNA]</scope>
    <source>
        <strain evidence="2 3">E</strain>
    </source>
</reference>
<evidence type="ECO:0000256" key="1">
    <source>
        <dbReference type="SAM" id="Coils"/>
    </source>
</evidence>
<dbReference type="Proteomes" id="UP000469452">
    <property type="component" value="Unassembled WGS sequence"/>
</dbReference>
<organism evidence="2 3">
    <name type="scientific">Aphanomyces astaci</name>
    <name type="common">Crayfish plague agent</name>
    <dbReference type="NCBI Taxonomy" id="112090"/>
    <lineage>
        <taxon>Eukaryota</taxon>
        <taxon>Sar</taxon>
        <taxon>Stramenopiles</taxon>
        <taxon>Oomycota</taxon>
        <taxon>Saprolegniomycetes</taxon>
        <taxon>Saprolegniales</taxon>
        <taxon>Verrucalvaceae</taxon>
        <taxon>Aphanomyces</taxon>
    </lineage>
</organism>
<dbReference type="AlphaFoldDB" id="A0A6A5AM78"/>
<dbReference type="GO" id="GO:0006406">
    <property type="term" value="P:mRNA export from nucleus"/>
    <property type="evidence" value="ECO:0007669"/>
    <property type="project" value="TreeGrafter"/>
</dbReference>
<evidence type="ECO:0000313" key="2">
    <source>
        <dbReference type="EMBL" id="KAF0753757.1"/>
    </source>
</evidence>
<sequence length="106" mass="11907">MLRDENDKNLAKVREKDAVIASLEAKIQPLQTSENVLKAQLQALKEDVESVTQANKRWKDRVNQLIEKYQQVGVHVSTSLHHVSNDMVILVPQILNLGANSLPSIL</sequence>
<dbReference type="GO" id="GO:0017056">
    <property type="term" value="F:structural constituent of nuclear pore"/>
    <property type="evidence" value="ECO:0007669"/>
    <property type="project" value="TreeGrafter"/>
</dbReference>
<feature type="coiled-coil region" evidence="1">
    <location>
        <begin position="34"/>
        <end position="68"/>
    </location>
</feature>
<accession>A0A6A5AM78</accession>
<gene>
    <name evidence="2" type="ORF">AaE_005596</name>
</gene>